<sequence>MEQESKQFIRVYKDIIEKYGSNIAFFFGMMLDSYTYAKSIHRVYDGFFYLPTESVHNFAGFARKTQVNYLNQMVEGGLIELKYYGMPQRRMVKILNLESYQ</sequence>
<comment type="caution">
    <text evidence="1">The sequence shown here is derived from an EMBL/GenBank/DDBJ whole genome shotgun (WGS) entry which is preliminary data.</text>
</comment>
<dbReference type="HOGENOM" id="CLU_2290475_0_0_9"/>
<name>K9DMU7_9FIRM</name>
<keyword evidence="2" id="KW-1185">Reference proteome</keyword>
<gene>
    <name evidence="1" type="ORF">HMPREF9282_00507</name>
</gene>
<protein>
    <recommendedName>
        <fullName evidence="3">DNA-binding protein</fullName>
    </recommendedName>
</protein>
<evidence type="ECO:0000313" key="1">
    <source>
        <dbReference type="EMBL" id="EKU78710.1"/>
    </source>
</evidence>
<accession>K9DMU7</accession>
<dbReference type="STRING" id="883156.HMPREF9282_00507"/>
<evidence type="ECO:0000313" key="2">
    <source>
        <dbReference type="Proteomes" id="UP000009891"/>
    </source>
</evidence>
<dbReference type="AlphaFoldDB" id="K9DMU7"/>
<dbReference type="EMBL" id="AHAF01000003">
    <property type="protein sequence ID" value="EKU78710.1"/>
    <property type="molecule type" value="Genomic_DNA"/>
</dbReference>
<evidence type="ECO:0008006" key="3">
    <source>
        <dbReference type="Google" id="ProtNLM"/>
    </source>
</evidence>
<reference evidence="1 2" key="1">
    <citation type="submission" date="2012-09" db="EMBL/GenBank/DDBJ databases">
        <title>The Genome Sequence of Veillonella ratti ACS-216-V-COL6B.</title>
        <authorList>
            <consortium name="The Broad Institute Genome Sequencing Platform"/>
            <person name="Earl A."/>
            <person name="Ward D."/>
            <person name="Feldgarden M."/>
            <person name="Gevers D."/>
            <person name="Saerens B."/>
            <person name="Vaneechoutte M."/>
            <person name="Walker B."/>
            <person name="Young S.K."/>
            <person name="Zeng Q."/>
            <person name="Gargeya S."/>
            <person name="Fitzgerald M."/>
            <person name="Haas B."/>
            <person name="Abouelleil A."/>
            <person name="Alvarado L."/>
            <person name="Arachchi H.M."/>
            <person name="Berlin A."/>
            <person name="Chapman S.B."/>
            <person name="Goldberg J."/>
            <person name="Griggs A."/>
            <person name="Gujja S."/>
            <person name="Hansen M."/>
            <person name="Howarth C."/>
            <person name="Imamovic A."/>
            <person name="Larimer J."/>
            <person name="McCowen C."/>
            <person name="Montmayeur A."/>
            <person name="Murphy C."/>
            <person name="Neiman D."/>
            <person name="Pearson M."/>
            <person name="Priest M."/>
            <person name="Roberts A."/>
            <person name="Saif S."/>
            <person name="Shea T."/>
            <person name="Sisk P."/>
            <person name="Sykes S."/>
            <person name="Wortman J."/>
            <person name="Nusbaum C."/>
            <person name="Birren B."/>
        </authorList>
    </citation>
    <scope>NUCLEOTIDE SEQUENCE [LARGE SCALE GENOMIC DNA]</scope>
    <source>
        <strain evidence="1 2">ACS-216-V-Col6b</strain>
    </source>
</reference>
<proteinExistence type="predicted"/>
<organism evidence="1 2">
    <name type="scientific">Veillonella seminalis ACS-216-V-Col6b</name>
    <dbReference type="NCBI Taxonomy" id="883156"/>
    <lineage>
        <taxon>Bacteria</taxon>
        <taxon>Bacillati</taxon>
        <taxon>Bacillota</taxon>
        <taxon>Negativicutes</taxon>
        <taxon>Veillonellales</taxon>
        <taxon>Veillonellaceae</taxon>
        <taxon>Veillonella</taxon>
    </lineage>
</organism>
<dbReference type="Proteomes" id="UP000009891">
    <property type="component" value="Unassembled WGS sequence"/>
</dbReference>
<dbReference type="RefSeq" id="WP_006555407.1">
    <property type="nucleotide sequence ID" value="NZ_JH992936.1"/>
</dbReference>